<dbReference type="KEGG" id="xyk:GT347_13090"/>
<dbReference type="InterPro" id="IPR006121">
    <property type="entry name" value="HMA_dom"/>
</dbReference>
<gene>
    <name evidence="3" type="ORF">GT347_13090</name>
</gene>
<evidence type="ECO:0000256" key="1">
    <source>
        <dbReference type="ARBA" id="ARBA00022723"/>
    </source>
</evidence>
<dbReference type="InterPro" id="IPR017969">
    <property type="entry name" value="Heavy-metal-associated_CS"/>
</dbReference>
<dbReference type="SUPFAM" id="SSF55008">
    <property type="entry name" value="HMA, heavy metal-associated domain"/>
    <property type="match status" value="1"/>
</dbReference>
<organism evidence="3 4">
    <name type="scientific">Xylophilus rhododendri</name>
    <dbReference type="NCBI Taxonomy" id="2697032"/>
    <lineage>
        <taxon>Bacteria</taxon>
        <taxon>Pseudomonadati</taxon>
        <taxon>Pseudomonadota</taxon>
        <taxon>Betaproteobacteria</taxon>
        <taxon>Burkholderiales</taxon>
        <taxon>Xylophilus</taxon>
    </lineage>
</organism>
<reference evidence="3 4" key="1">
    <citation type="submission" date="2020-01" db="EMBL/GenBank/DDBJ databases">
        <title>Genome sequencing of strain KACC 21265.</title>
        <authorList>
            <person name="Heo J."/>
            <person name="Kim S.-J."/>
            <person name="Kim J.-S."/>
            <person name="Hong S.-B."/>
            <person name="Kwon S.-W."/>
        </authorList>
    </citation>
    <scope>NUCLEOTIDE SEQUENCE [LARGE SCALE GENOMIC DNA]</scope>
    <source>
        <strain evidence="3 4">KACC 21265</strain>
    </source>
</reference>
<evidence type="ECO:0000259" key="2">
    <source>
        <dbReference type="PROSITE" id="PS50846"/>
    </source>
</evidence>
<dbReference type="Pfam" id="PF00403">
    <property type="entry name" value="HMA"/>
    <property type="match status" value="1"/>
</dbReference>
<dbReference type="Proteomes" id="UP000464787">
    <property type="component" value="Chromosome"/>
</dbReference>
<proteinExistence type="predicted"/>
<dbReference type="CDD" id="cd00371">
    <property type="entry name" value="HMA"/>
    <property type="match status" value="1"/>
</dbReference>
<protein>
    <recommendedName>
        <fullName evidence="2">HMA domain-containing protein</fullName>
    </recommendedName>
</protein>
<keyword evidence="4" id="KW-1185">Reference proteome</keyword>
<dbReference type="InterPro" id="IPR000428">
    <property type="entry name" value="Cu-bd"/>
</dbReference>
<dbReference type="Gene3D" id="3.30.70.100">
    <property type="match status" value="1"/>
</dbReference>
<dbReference type="GO" id="GO:0006825">
    <property type="term" value="P:copper ion transport"/>
    <property type="evidence" value="ECO:0007669"/>
    <property type="project" value="InterPro"/>
</dbReference>
<dbReference type="AlphaFoldDB" id="A0A857J723"/>
<evidence type="ECO:0000313" key="4">
    <source>
        <dbReference type="Proteomes" id="UP000464787"/>
    </source>
</evidence>
<dbReference type="RefSeq" id="WP_160552401.1">
    <property type="nucleotide sequence ID" value="NZ_CP047650.1"/>
</dbReference>
<dbReference type="GO" id="GO:0005507">
    <property type="term" value="F:copper ion binding"/>
    <property type="evidence" value="ECO:0007669"/>
    <property type="project" value="InterPro"/>
</dbReference>
<dbReference type="PRINTS" id="PR00944">
    <property type="entry name" value="CUEXPORT"/>
</dbReference>
<name>A0A857J723_9BURK</name>
<feature type="domain" description="HMA" evidence="2">
    <location>
        <begin position="1"/>
        <end position="64"/>
    </location>
</feature>
<dbReference type="PROSITE" id="PS01047">
    <property type="entry name" value="HMA_1"/>
    <property type="match status" value="1"/>
</dbReference>
<dbReference type="InterPro" id="IPR036163">
    <property type="entry name" value="HMA_dom_sf"/>
</dbReference>
<accession>A0A857J723</accession>
<dbReference type="EMBL" id="CP047650">
    <property type="protein sequence ID" value="QHI98841.1"/>
    <property type="molecule type" value="Genomic_DNA"/>
</dbReference>
<dbReference type="PROSITE" id="PS50846">
    <property type="entry name" value="HMA_2"/>
    <property type="match status" value="1"/>
</dbReference>
<evidence type="ECO:0000313" key="3">
    <source>
        <dbReference type="EMBL" id="QHI98841.1"/>
    </source>
</evidence>
<sequence>MQEQFKVEGMSCQHCVKAVTQAIQDLDPDAQVKIDLPSGRVDVSAASPREEIRQAIQEAGYQAA</sequence>
<keyword evidence="1" id="KW-0479">Metal-binding</keyword>